<evidence type="ECO:0000256" key="1">
    <source>
        <dbReference type="SAM" id="Phobius"/>
    </source>
</evidence>
<sequence length="72" mass="8619">MWRIVSKIILGFLDGRYRILKKAQSWESWMTTFDPVTAFEKQADDKRFVTVPIALYYVSSQFVEIIFYFLLT</sequence>
<evidence type="ECO:0000313" key="2">
    <source>
        <dbReference type="EMBL" id="KXA93407.1"/>
    </source>
</evidence>
<keyword evidence="3" id="KW-1185">Reference proteome</keyword>
<protein>
    <submittedName>
        <fullName evidence="2">Uncharacterized protein</fullName>
    </submittedName>
</protein>
<keyword evidence="1" id="KW-0812">Transmembrane</keyword>
<evidence type="ECO:0000313" key="3">
    <source>
        <dbReference type="Proteomes" id="UP000070373"/>
    </source>
</evidence>
<dbReference type="Proteomes" id="UP000070373">
    <property type="component" value="Unassembled WGS sequence"/>
</dbReference>
<organism evidence="2 3">
    <name type="scientific">candidate division MSBL1 archaeon SCGC-AAA259E17</name>
    <dbReference type="NCBI Taxonomy" id="1698263"/>
    <lineage>
        <taxon>Archaea</taxon>
        <taxon>Methanobacteriati</taxon>
        <taxon>Methanobacteriota</taxon>
        <taxon>candidate division MSBL1</taxon>
    </lineage>
</organism>
<name>A0A133UGW7_9EURY</name>
<comment type="caution">
    <text evidence="2">The sequence shown here is derived from an EMBL/GenBank/DDBJ whole genome shotgun (WGS) entry which is preliminary data.</text>
</comment>
<keyword evidence="1" id="KW-0472">Membrane</keyword>
<accession>A0A133UGW7</accession>
<proteinExistence type="predicted"/>
<dbReference type="EMBL" id="LHXN01000006">
    <property type="protein sequence ID" value="KXA93407.1"/>
    <property type="molecule type" value="Genomic_DNA"/>
</dbReference>
<gene>
    <name evidence="2" type="ORF">AKJ64_00760</name>
</gene>
<feature type="transmembrane region" description="Helical" evidence="1">
    <location>
        <begin position="48"/>
        <end position="71"/>
    </location>
</feature>
<dbReference type="AlphaFoldDB" id="A0A133UGW7"/>
<reference evidence="2 3" key="1">
    <citation type="journal article" date="2016" name="Sci. Rep.">
        <title>Metabolic traits of an uncultured archaeal lineage -MSBL1- from brine pools of the Red Sea.</title>
        <authorList>
            <person name="Mwirichia R."/>
            <person name="Alam I."/>
            <person name="Rashid M."/>
            <person name="Vinu M."/>
            <person name="Ba-Alawi W."/>
            <person name="Anthony Kamau A."/>
            <person name="Kamanda Ngugi D."/>
            <person name="Goker M."/>
            <person name="Klenk H.P."/>
            <person name="Bajic V."/>
            <person name="Stingl U."/>
        </authorList>
    </citation>
    <scope>NUCLEOTIDE SEQUENCE [LARGE SCALE GENOMIC DNA]</scope>
    <source>
        <strain evidence="2">SCGC-AAA259E17</strain>
    </source>
</reference>
<keyword evidence="1" id="KW-1133">Transmembrane helix</keyword>